<evidence type="ECO:0000313" key="2">
    <source>
        <dbReference type="EMBL" id="EPY16431.1"/>
    </source>
</evidence>
<feature type="region of interest" description="Disordered" evidence="1">
    <location>
        <begin position="302"/>
        <end position="339"/>
    </location>
</feature>
<dbReference type="AlphaFoldDB" id="S9UP13"/>
<keyword evidence="3" id="KW-1185">Reference proteome</keyword>
<organism evidence="2 3">
    <name type="scientific">Strigomonas culicis</name>
    <dbReference type="NCBI Taxonomy" id="28005"/>
    <lineage>
        <taxon>Eukaryota</taxon>
        <taxon>Discoba</taxon>
        <taxon>Euglenozoa</taxon>
        <taxon>Kinetoplastea</taxon>
        <taxon>Metakinetoplastina</taxon>
        <taxon>Trypanosomatida</taxon>
        <taxon>Trypanosomatidae</taxon>
        <taxon>Strigomonadinae</taxon>
        <taxon>Strigomonas</taxon>
    </lineage>
</organism>
<gene>
    <name evidence="2" type="ORF">STCU_11262</name>
</gene>
<feature type="compositionally biased region" description="Low complexity" evidence="1">
    <location>
        <begin position="307"/>
        <end position="318"/>
    </location>
</feature>
<evidence type="ECO:0000256" key="1">
    <source>
        <dbReference type="SAM" id="MobiDB-lite"/>
    </source>
</evidence>
<dbReference type="Proteomes" id="UP000015354">
    <property type="component" value="Unassembled WGS sequence"/>
</dbReference>
<proteinExistence type="predicted"/>
<evidence type="ECO:0000313" key="3">
    <source>
        <dbReference type="Proteomes" id="UP000015354"/>
    </source>
</evidence>
<accession>S9UP13</accession>
<protein>
    <submittedName>
        <fullName evidence="2">Uncharacterized protein</fullName>
    </submittedName>
</protein>
<dbReference type="EMBL" id="ATMH01011174">
    <property type="protein sequence ID" value="EPY16431.1"/>
    <property type="molecule type" value="Genomic_DNA"/>
</dbReference>
<name>S9UP13_9TRYP</name>
<reference evidence="2 3" key="1">
    <citation type="journal article" date="2013" name="PLoS ONE">
        <title>Predicting the Proteins of Angomonas deanei, Strigomonas culicis and Their Respective Endosymbionts Reveals New Aspects of the Trypanosomatidae Family.</title>
        <authorList>
            <person name="Motta M.C."/>
            <person name="Martins A.C."/>
            <person name="de Souza S.S."/>
            <person name="Catta-Preta C.M."/>
            <person name="Silva R."/>
            <person name="Klein C.C."/>
            <person name="de Almeida L.G."/>
            <person name="de Lima Cunha O."/>
            <person name="Ciapina L.P."/>
            <person name="Brocchi M."/>
            <person name="Colabardini A.C."/>
            <person name="de Araujo Lima B."/>
            <person name="Machado C.R."/>
            <person name="de Almeida Soares C.M."/>
            <person name="Probst C.M."/>
            <person name="de Menezes C.B."/>
            <person name="Thompson C.E."/>
            <person name="Bartholomeu D.C."/>
            <person name="Gradia D.F."/>
            <person name="Pavoni D.P."/>
            <person name="Grisard E.C."/>
            <person name="Fantinatti-Garboggini F."/>
            <person name="Marchini F.K."/>
            <person name="Rodrigues-Luiz G.F."/>
            <person name="Wagner G."/>
            <person name="Goldman G.H."/>
            <person name="Fietto J.L."/>
            <person name="Elias M.C."/>
            <person name="Goldman M.H."/>
            <person name="Sagot M.F."/>
            <person name="Pereira M."/>
            <person name="Stoco P.H."/>
            <person name="de Mendonca-Neto R.P."/>
            <person name="Teixeira S.M."/>
            <person name="Maciel T.E."/>
            <person name="de Oliveira Mendes T.A."/>
            <person name="Urmenyi T.P."/>
            <person name="de Souza W."/>
            <person name="Schenkman S."/>
            <person name="de Vasconcelos A.T."/>
        </authorList>
    </citation>
    <scope>NUCLEOTIDE SEQUENCE [LARGE SCALE GENOMIC DNA]</scope>
</reference>
<sequence length="339" mass="37615">MFAWTRSLRTVRVISCVLLENSLGHGASRSGAAPASVSNIQLNVTLQRDSVAQPFGLSFRKSGKRQELYVPLLRLPPYFTEQSAVLHTLFVTAPETHRLRRADTFLHLTSVNGLMGATAQLPDLKQLLRDELQLHLQVQLPPSLLVGKQALPARVRATRRPAAAVEEWEEEAAAPVRQRGRPSTKSLVDAVATAMAQKDAYRNKNAAANLNRRRRANDHKRRSTAALAAEDEDLTEDADDIISAYLSQKKKLQAAAPPARRPLKAQPQAALRKMRETAPVDVEEFDVDDAEVRAIAAAFERRRSKGAAVPPRARPAVRPAEDPEEMPWFRQMPKTSSKK</sequence>
<comment type="caution">
    <text evidence="2">The sequence shown here is derived from an EMBL/GenBank/DDBJ whole genome shotgun (WGS) entry which is preliminary data.</text>
</comment>